<feature type="region of interest" description="Disordered" evidence="1">
    <location>
        <begin position="1"/>
        <end position="72"/>
    </location>
</feature>
<dbReference type="Proteomes" id="UP000886785">
    <property type="component" value="Unassembled WGS sequence"/>
</dbReference>
<organism evidence="2 3">
    <name type="scientific">Candidatus Gallacutalibacter pullicola</name>
    <dbReference type="NCBI Taxonomy" id="2840830"/>
    <lineage>
        <taxon>Bacteria</taxon>
        <taxon>Bacillati</taxon>
        <taxon>Bacillota</taxon>
        <taxon>Clostridia</taxon>
        <taxon>Eubacteriales</taxon>
        <taxon>Candidatus Gallacutalibacter</taxon>
    </lineage>
</organism>
<evidence type="ECO:0000313" key="3">
    <source>
        <dbReference type="Proteomes" id="UP000886785"/>
    </source>
</evidence>
<proteinExistence type="predicted"/>
<protein>
    <submittedName>
        <fullName evidence="2">Uncharacterized protein</fullName>
    </submittedName>
</protein>
<accession>A0A9D1J1G8</accession>
<evidence type="ECO:0000313" key="2">
    <source>
        <dbReference type="EMBL" id="HIR57190.1"/>
    </source>
</evidence>
<dbReference type="AlphaFoldDB" id="A0A9D1J1G8"/>
<sequence>MPQGQDEMHRMQQDAVRRVQEMQNRARQAVDHSRQGASDQGAKQEKGTSRQEQSVAAAPPKPQGAQGIAPLDALMQDSERTLILILILLLSSEKADMELLLALMYLII</sequence>
<reference evidence="2" key="2">
    <citation type="journal article" date="2021" name="PeerJ">
        <title>Extensive microbial diversity within the chicken gut microbiome revealed by metagenomics and culture.</title>
        <authorList>
            <person name="Gilroy R."/>
            <person name="Ravi A."/>
            <person name="Getino M."/>
            <person name="Pursley I."/>
            <person name="Horton D.L."/>
            <person name="Alikhan N.F."/>
            <person name="Baker D."/>
            <person name="Gharbi K."/>
            <person name="Hall N."/>
            <person name="Watson M."/>
            <person name="Adriaenssens E.M."/>
            <person name="Foster-Nyarko E."/>
            <person name="Jarju S."/>
            <person name="Secka A."/>
            <person name="Antonio M."/>
            <person name="Oren A."/>
            <person name="Chaudhuri R.R."/>
            <person name="La Ragione R."/>
            <person name="Hildebrand F."/>
            <person name="Pallen M.J."/>
        </authorList>
    </citation>
    <scope>NUCLEOTIDE SEQUENCE</scope>
    <source>
        <strain evidence="2">ChiSjej1B19-7085</strain>
    </source>
</reference>
<comment type="caution">
    <text evidence="2">The sequence shown here is derived from an EMBL/GenBank/DDBJ whole genome shotgun (WGS) entry which is preliminary data.</text>
</comment>
<evidence type="ECO:0000256" key="1">
    <source>
        <dbReference type="SAM" id="MobiDB-lite"/>
    </source>
</evidence>
<reference evidence="2" key="1">
    <citation type="submission" date="2020-10" db="EMBL/GenBank/DDBJ databases">
        <authorList>
            <person name="Gilroy R."/>
        </authorList>
    </citation>
    <scope>NUCLEOTIDE SEQUENCE</scope>
    <source>
        <strain evidence="2">ChiSjej1B19-7085</strain>
    </source>
</reference>
<name>A0A9D1J1G8_9FIRM</name>
<gene>
    <name evidence="2" type="ORF">IAA54_05935</name>
</gene>
<feature type="compositionally biased region" description="Basic and acidic residues" evidence="1">
    <location>
        <begin position="1"/>
        <end position="20"/>
    </location>
</feature>
<dbReference type="EMBL" id="DVHF01000069">
    <property type="protein sequence ID" value="HIR57190.1"/>
    <property type="molecule type" value="Genomic_DNA"/>
</dbReference>